<evidence type="ECO:0000313" key="2">
    <source>
        <dbReference type="EMBL" id="GEP06374.1"/>
    </source>
</evidence>
<reference evidence="2 4" key="3">
    <citation type="submission" date="2019-07" db="EMBL/GenBank/DDBJ databases">
        <title>Whole genome shotgun sequence of Methylobacterium oxalidis NBRC 107715.</title>
        <authorList>
            <person name="Hosoyama A."/>
            <person name="Uohara A."/>
            <person name="Ohji S."/>
            <person name="Ichikawa N."/>
        </authorList>
    </citation>
    <scope>NUCLEOTIDE SEQUENCE [LARGE SCALE GENOMIC DNA]</scope>
    <source>
        <strain evidence="2 4">NBRC 107715</strain>
    </source>
</reference>
<dbReference type="Proteomes" id="UP000321960">
    <property type="component" value="Unassembled WGS sequence"/>
</dbReference>
<evidence type="ECO:0000256" key="1">
    <source>
        <dbReference type="SAM" id="MobiDB-lite"/>
    </source>
</evidence>
<organism evidence="2 4">
    <name type="scientific">Methylobacterium oxalidis</name>
    <dbReference type="NCBI Taxonomy" id="944322"/>
    <lineage>
        <taxon>Bacteria</taxon>
        <taxon>Pseudomonadati</taxon>
        <taxon>Pseudomonadota</taxon>
        <taxon>Alphaproteobacteria</taxon>
        <taxon>Hyphomicrobiales</taxon>
        <taxon>Methylobacteriaceae</taxon>
        <taxon>Methylobacterium</taxon>
    </lineage>
</organism>
<gene>
    <name evidence="3" type="ORF">GCM10007888_08140</name>
    <name evidence="2" type="ORF">MOX02_44120</name>
</gene>
<reference evidence="3" key="4">
    <citation type="submission" date="2023-01" db="EMBL/GenBank/DDBJ databases">
        <title>Draft genome sequence of Methylobacterium oxalidis strain NBRC 107715.</title>
        <authorList>
            <person name="Sun Q."/>
            <person name="Mori K."/>
        </authorList>
    </citation>
    <scope>NUCLEOTIDE SEQUENCE</scope>
    <source>
        <strain evidence="3">NBRC 107715</strain>
    </source>
</reference>
<feature type="region of interest" description="Disordered" evidence="1">
    <location>
        <begin position="121"/>
        <end position="143"/>
    </location>
</feature>
<reference evidence="5" key="2">
    <citation type="journal article" date="2019" name="Int. J. Syst. Evol. Microbiol.">
        <title>The Global Catalogue of Microorganisms (GCM) 10K type strain sequencing project: providing services to taxonomists for standard genome sequencing and annotation.</title>
        <authorList>
            <consortium name="The Broad Institute Genomics Platform"/>
            <consortium name="The Broad Institute Genome Sequencing Center for Infectious Disease"/>
            <person name="Wu L."/>
            <person name="Ma J."/>
        </authorList>
    </citation>
    <scope>NUCLEOTIDE SEQUENCE [LARGE SCALE GENOMIC DNA]</scope>
    <source>
        <strain evidence="5">NBRC 107715</strain>
    </source>
</reference>
<dbReference type="EMBL" id="BJZU01000100">
    <property type="protein sequence ID" value="GEP06374.1"/>
    <property type="molecule type" value="Genomic_DNA"/>
</dbReference>
<dbReference type="Proteomes" id="UP001156856">
    <property type="component" value="Unassembled WGS sequence"/>
</dbReference>
<name>A0A512J8T6_9HYPH</name>
<evidence type="ECO:0000313" key="3">
    <source>
        <dbReference type="EMBL" id="GLS62433.1"/>
    </source>
</evidence>
<sequence length="143" mass="15329">MYPIGDEDLDRPALLTLWPHGVEIKAVEPREVESLREALAEAFAVLDADAGAPWITTQGGTILSPSVLSGLALSRPFLDRVAMLPSPQAERAVMPPEPGLGARRTGRRPAIPSIARRLIGRPARDGQRRTVEGVGRAGPMRPA</sequence>
<dbReference type="EMBL" id="BSPK01000010">
    <property type="protein sequence ID" value="GLS62433.1"/>
    <property type="molecule type" value="Genomic_DNA"/>
</dbReference>
<proteinExistence type="predicted"/>
<comment type="caution">
    <text evidence="2">The sequence shown here is derived from an EMBL/GenBank/DDBJ whole genome shotgun (WGS) entry which is preliminary data.</text>
</comment>
<dbReference type="AlphaFoldDB" id="A0A512J8T6"/>
<reference evidence="3" key="1">
    <citation type="journal article" date="2014" name="Int. J. Syst. Evol. Microbiol.">
        <title>Complete genome of a new Firmicutes species belonging to the dominant human colonic microbiota ('Ruminococcus bicirculans') reveals two chromosomes and a selective capacity to utilize plant glucans.</title>
        <authorList>
            <consortium name="NISC Comparative Sequencing Program"/>
            <person name="Wegmann U."/>
            <person name="Louis P."/>
            <person name="Goesmann A."/>
            <person name="Henrissat B."/>
            <person name="Duncan S.H."/>
            <person name="Flint H.J."/>
        </authorList>
    </citation>
    <scope>NUCLEOTIDE SEQUENCE</scope>
    <source>
        <strain evidence="3">NBRC 107715</strain>
    </source>
</reference>
<feature type="compositionally biased region" description="Basic and acidic residues" evidence="1">
    <location>
        <begin position="122"/>
        <end position="131"/>
    </location>
</feature>
<keyword evidence="5" id="KW-1185">Reference proteome</keyword>
<accession>A0A512J8T6</accession>
<protein>
    <submittedName>
        <fullName evidence="2">Uncharacterized protein</fullName>
    </submittedName>
</protein>
<evidence type="ECO:0000313" key="4">
    <source>
        <dbReference type="Proteomes" id="UP000321960"/>
    </source>
</evidence>
<evidence type="ECO:0000313" key="5">
    <source>
        <dbReference type="Proteomes" id="UP001156856"/>
    </source>
</evidence>